<sequence>MCRVYLGTGMKREDFEKYFEVHILKNFSSKEKVRIIWDYDATTLNFRGFKATVLRRNFMNIRKLELATIDVNADVVFISEFYKIPFKSQEKILKNINDNKFKKVFIILDKKENVDKYNEDFLDEFIHYNVKAANI</sequence>
<dbReference type="KEGG" id="ccb:Clocel_1817"/>
<gene>
    <name evidence="1" type="ordered locus">Clocel_1817</name>
</gene>
<dbReference type="eggNOG" id="ENOG50327FE">
    <property type="taxonomic scope" value="Bacteria"/>
</dbReference>
<reference evidence="1 2" key="1">
    <citation type="submission" date="2010-08" db="EMBL/GenBank/DDBJ databases">
        <title>Complete sequence of Clostridium cellulovorans 743B.</title>
        <authorList>
            <consortium name="US DOE Joint Genome Institute"/>
            <person name="Lucas S."/>
            <person name="Copeland A."/>
            <person name="Lapidus A."/>
            <person name="Cheng J.-F."/>
            <person name="Bruce D."/>
            <person name="Goodwin L."/>
            <person name="Pitluck S."/>
            <person name="Chertkov O."/>
            <person name="Detter J.C."/>
            <person name="Han C."/>
            <person name="Tapia R."/>
            <person name="Land M."/>
            <person name="Hauser L."/>
            <person name="Chang Y.-J."/>
            <person name="Jeffries C."/>
            <person name="Kyrpides N."/>
            <person name="Ivanova N."/>
            <person name="Mikhailova N."/>
            <person name="Hemme C.L."/>
            <person name="Woyke T."/>
        </authorList>
    </citation>
    <scope>NUCLEOTIDE SEQUENCE [LARGE SCALE GENOMIC DNA]</scope>
    <source>
        <strain evidence="2">ATCC 35296 / DSM 3052 / OCM 3 / 743B</strain>
    </source>
</reference>
<dbReference type="RefSeq" id="WP_010077226.1">
    <property type="nucleotide sequence ID" value="NC_014393.1"/>
</dbReference>
<keyword evidence="2" id="KW-1185">Reference proteome</keyword>
<dbReference type="EMBL" id="CP002160">
    <property type="protein sequence ID" value="ADL51561.1"/>
    <property type="molecule type" value="Genomic_DNA"/>
</dbReference>
<organism evidence="1 2">
    <name type="scientific">Clostridium cellulovorans (strain ATCC 35296 / DSM 3052 / OCM 3 / 743B)</name>
    <dbReference type="NCBI Taxonomy" id="573061"/>
    <lineage>
        <taxon>Bacteria</taxon>
        <taxon>Bacillati</taxon>
        <taxon>Bacillota</taxon>
        <taxon>Clostridia</taxon>
        <taxon>Eubacteriales</taxon>
        <taxon>Clostridiaceae</taxon>
        <taxon>Clostridium</taxon>
    </lineage>
</organism>
<name>D9SL45_CLOC7</name>
<dbReference type="Proteomes" id="UP000002730">
    <property type="component" value="Chromosome"/>
</dbReference>
<accession>D9SL45</accession>
<protein>
    <submittedName>
        <fullName evidence="1">Uncharacterized protein</fullName>
    </submittedName>
</protein>
<evidence type="ECO:0000313" key="2">
    <source>
        <dbReference type="Proteomes" id="UP000002730"/>
    </source>
</evidence>
<dbReference type="OrthoDB" id="9847432at2"/>
<evidence type="ECO:0000313" key="1">
    <source>
        <dbReference type="EMBL" id="ADL51561.1"/>
    </source>
</evidence>
<dbReference type="HOGENOM" id="CLU_1882122_0_0_9"/>
<proteinExistence type="predicted"/>
<dbReference type="AlphaFoldDB" id="D9SL45"/>